<dbReference type="EMBL" id="JANBUJ010000001">
    <property type="protein sequence ID" value="KAJ2775948.1"/>
    <property type="molecule type" value="Genomic_DNA"/>
</dbReference>
<evidence type="ECO:0000313" key="1">
    <source>
        <dbReference type="EMBL" id="KAJ2775948.1"/>
    </source>
</evidence>
<comment type="caution">
    <text evidence="1">The sequence shown here is derived from an EMBL/GenBank/DDBJ whole genome shotgun (WGS) entry which is preliminary data.</text>
</comment>
<name>A0ACC1K913_9FUNG</name>
<accession>A0ACC1K913</accession>
<sequence>MPASTDRQLRVEAIERRLGGAQGAVEDGLPEAPGGREAAAVPARGARGRGRFPGAGRTLSGEGDDEGAEARGDSGDGEDSNEDGYEDEGEGEGEDNADSEGASDFGDEFQDDDDDDDDDDDAEADYSSGGEGRASRGGRGTYNLRAPGSKRKHAVDAAASESDGGGPALRRRTRAAVSYVETAVSDADSGSEA</sequence>
<reference evidence="1" key="1">
    <citation type="submission" date="2022-07" db="EMBL/GenBank/DDBJ databases">
        <title>Phylogenomic reconstructions and comparative analyses of Kickxellomycotina fungi.</title>
        <authorList>
            <person name="Reynolds N.K."/>
            <person name="Stajich J.E."/>
            <person name="Barry K."/>
            <person name="Grigoriev I.V."/>
            <person name="Crous P."/>
            <person name="Smith M.E."/>
        </authorList>
    </citation>
    <scope>NUCLEOTIDE SEQUENCE</scope>
    <source>
        <strain evidence="1">CBS 109366</strain>
    </source>
</reference>
<gene>
    <name evidence="1" type="ORF">IWQ57_000105</name>
</gene>
<keyword evidence="2" id="KW-1185">Reference proteome</keyword>
<proteinExistence type="predicted"/>
<evidence type="ECO:0000313" key="2">
    <source>
        <dbReference type="Proteomes" id="UP001140234"/>
    </source>
</evidence>
<protein>
    <submittedName>
        <fullName evidence="1">Uncharacterized protein</fullName>
    </submittedName>
</protein>
<dbReference type="Proteomes" id="UP001140234">
    <property type="component" value="Unassembled WGS sequence"/>
</dbReference>
<organism evidence="1 2">
    <name type="scientific">Coemansia nantahalensis</name>
    <dbReference type="NCBI Taxonomy" id="2789366"/>
    <lineage>
        <taxon>Eukaryota</taxon>
        <taxon>Fungi</taxon>
        <taxon>Fungi incertae sedis</taxon>
        <taxon>Zoopagomycota</taxon>
        <taxon>Kickxellomycotina</taxon>
        <taxon>Kickxellomycetes</taxon>
        <taxon>Kickxellales</taxon>
        <taxon>Kickxellaceae</taxon>
        <taxon>Coemansia</taxon>
    </lineage>
</organism>